<dbReference type="InterPro" id="IPR000763">
    <property type="entry name" value="Catalase_peroxidase"/>
</dbReference>
<keyword evidence="8" id="KW-1185">Reference proteome</keyword>
<evidence type="ECO:0000256" key="4">
    <source>
        <dbReference type="ARBA" id="ARBA00022723"/>
    </source>
</evidence>
<keyword evidence="4" id="KW-0479">Metal-binding</keyword>
<evidence type="ECO:0000256" key="1">
    <source>
        <dbReference type="ARBA" id="ARBA00001970"/>
    </source>
</evidence>
<name>A0A8J5IXS5_9STRA</name>
<proteinExistence type="predicted"/>
<evidence type="ECO:0000313" key="8">
    <source>
        <dbReference type="Proteomes" id="UP000709295"/>
    </source>
</evidence>
<keyword evidence="6" id="KW-0408">Iron</keyword>
<evidence type="ECO:0000256" key="5">
    <source>
        <dbReference type="ARBA" id="ARBA00023002"/>
    </source>
</evidence>
<reference evidence="7" key="1">
    <citation type="submission" date="2021-01" db="EMBL/GenBank/DDBJ databases">
        <title>Phytophthora aleatoria, a newly-described species from Pinus radiata is distinct from Phytophthora cactorum isolates based on comparative genomics.</title>
        <authorList>
            <person name="Mcdougal R."/>
            <person name="Panda P."/>
            <person name="Williams N."/>
            <person name="Studholme D.J."/>
        </authorList>
    </citation>
    <scope>NUCLEOTIDE SEQUENCE</scope>
    <source>
        <strain evidence="7">NZFS 4037</strain>
    </source>
</reference>
<dbReference type="GO" id="GO:0004096">
    <property type="term" value="F:catalase activity"/>
    <property type="evidence" value="ECO:0007669"/>
    <property type="project" value="InterPro"/>
</dbReference>
<dbReference type="GO" id="GO:0070301">
    <property type="term" value="P:cellular response to hydrogen peroxide"/>
    <property type="evidence" value="ECO:0007669"/>
    <property type="project" value="TreeGrafter"/>
</dbReference>
<dbReference type="GO" id="GO:0020037">
    <property type="term" value="F:heme binding"/>
    <property type="evidence" value="ECO:0007669"/>
    <property type="project" value="InterPro"/>
</dbReference>
<evidence type="ECO:0000256" key="3">
    <source>
        <dbReference type="ARBA" id="ARBA00022617"/>
    </source>
</evidence>
<feature type="non-terminal residue" evidence="7">
    <location>
        <position position="1"/>
    </location>
</feature>
<dbReference type="EMBL" id="JAENGY010000495">
    <property type="protein sequence ID" value="KAG6961683.1"/>
    <property type="molecule type" value="Genomic_DNA"/>
</dbReference>
<evidence type="ECO:0000256" key="6">
    <source>
        <dbReference type="ARBA" id="ARBA00023004"/>
    </source>
</evidence>
<evidence type="ECO:0000313" key="7">
    <source>
        <dbReference type="EMBL" id="KAG6961683.1"/>
    </source>
</evidence>
<comment type="cofactor">
    <cofactor evidence="1">
        <name>heme b</name>
        <dbReference type="ChEBI" id="CHEBI:60344"/>
    </cofactor>
</comment>
<organism evidence="7 8">
    <name type="scientific">Phytophthora aleatoria</name>
    <dbReference type="NCBI Taxonomy" id="2496075"/>
    <lineage>
        <taxon>Eukaryota</taxon>
        <taxon>Sar</taxon>
        <taxon>Stramenopiles</taxon>
        <taxon>Oomycota</taxon>
        <taxon>Peronosporomycetes</taxon>
        <taxon>Peronosporales</taxon>
        <taxon>Peronosporaceae</taxon>
        <taxon>Phytophthora</taxon>
    </lineage>
</organism>
<dbReference type="PANTHER" id="PTHR30555:SF0">
    <property type="entry name" value="CATALASE-PEROXIDASE"/>
    <property type="match status" value="1"/>
</dbReference>
<dbReference type="Proteomes" id="UP000709295">
    <property type="component" value="Unassembled WGS sequence"/>
</dbReference>
<comment type="caution">
    <text evidence="7">The sequence shown here is derived from an EMBL/GenBank/DDBJ whole genome shotgun (WGS) entry which is preliminary data.</text>
</comment>
<dbReference type="GO" id="GO:0046872">
    <property type="term" value="F:metal ion binding"/>
    <property type="evidence" value="ECO:0007669"/>
    <property type="project" value="UniProtKB-KW"/>
</dbReference>
<dbReference type="AlphaFoldDB" id="A0A8J5IXS5"/>
<protein>
    <submittedName>
        <fullName evidence="7">Uncharacterized protein</fullName>
    </submittedName>
</protein>
<keyword evidence="2" id="KW-0575">Peroxidase</keyword>
<gene>
    <name evidence="7" type="ORF">JG688_00008951</name>
</gene>
<accession>A0A8J5IXS5</accession>
<keyword evidence="3" id="KW-0349">Heme</keyword>
<keyword evidence="5" id="KW-0560">Oxidoreductase</keyword>
<sequence length="286" mass="31372">GPGFKISGSHTRKYGLSVCYRDSRTNVLPRADHISSHVETSLKKKSIEYEREKTEFFAAHMEEATINSLVMMQQNVINAPTGSVSNSGTVVGTIAPFLQHIVPVRLPSLVFRKHCNQKYSWASNIYLEKALDLLEPTKLNYGDALSRGHLIVQSSNVAIKSTGDPVLGLYCRRCDDAKGANNLQLARHLSRGVAPCTVDDQCKEPLGSTDTVLIYEPGGPTVNSSLTIFEWERFDGPRRGKRVINFLDGRADAENINGVATLIALRDYIKIFGVSSYETAGGGQLA</sequence>
<evidence type="ECO:0000256" key="2">
    <source>
        <dbReference type="ARBA" id="ARBA00022559"/>
    </source>
</evidence>
<dbReference type="GO" id="GO:0042744">
    <property type="term" value="P:hydrogen peroxide catabolic process"/>
    <property type="evidence" value="ECO:0007669"/>
    <property type="project" value="TreeGrafter"/>
</dbReference>
<dbReference type="GO" id="GO:0005829">
    <property type="term" value="C:cytosol"/>
    <property type="evidence" value="ECO:0007669"/>
    <property type="project" value="TreeGrafter"/>
</dbReference>
<dbReference type="PANTHER" id="PTHR30555">
    <property type="entry name" value="HYDROPEROXIDASE I, BIFUNCTIONAL CATALASE-PEROXIDASE"/>
    <property type="match status" value="1"/>
</dbReference>